<evidence type="ECO:0000256" key="4">
    <source>
        <dbReference type="RuleBase" id="RU363019"/>
    </source>
</evidence>
<dbReference type="Gene3D" id="2.40.100.10">
    <property type="entry name" value="Cyclophilin-like"/>
    <property type="match status" value="1"/>
</dbReference>
<name>A0A4R3YAQ4_9PROT</name>
<gene>
    <name evidence="6" type="ORF">EDC63_10372</name>
</gene>
<keyword evidence="2 4" id="KW-0697">Rotamase</keyword>
<dbReference type="AlphaFoldDB" id="A0A4R3YAQ4"/>
<dbReference type="RefSeq" id="WP_124945966.1">
    <property type="nucleotide sequence ID" value="NZ_BHVT01000020.1"/>
</dbReference>
<dbReference type="PROSITE" id="PS50072">
    <property type="entry name" value="CSA_PPIASE_2"/>
    <property type="match status" value="1"/>
</dbReference>
<comment type="similarity">
    <text evidence="1 4">Belongs to the cyclophilin-type PPIase family.</text>
</comment>
<evidence type="ECO:0000256" key="3">
    <source>
        <dbReference type="ARBA" id="ARBA00023235"/>
    </source>
</evidence>
<evidence type="ECO:0000259" key="5">
    <source>
        <dbReference type="PROSITE" id="PS50072"/>
    </source>
</evidence>
<dbReference type="InterPro" id="IPR002130">
    <property type="entry name" value="Cyclophilin-type_PPIase_dom"/>
</dbReference>
<dbReference type="OrthoDB" id="9807797at2"/>
<sequence>MKLKVFAFFVGMIISFCSVAGNPQVEMKTSMGNVTIVLYADKAPGTVENFLRYVKGGFYKGTVFHRVIDNFMIQGGGFNSKMQEKETFPPIRNEADNGLKNDIFTIAMARTMNPHSAAAQFFINVKDNDYLNHTSQSISGWGYTVFGKVVKGQEVVKKIAQVRTGPRGPFPSDVPLENVIIEDVTVLP</sequence>
<keyword evidence="7" id="KW-1185">Reference proteome</keyword>
<evidence type="ECO:0000256" key="2">
    <source>
        <dbReference type="ARBA" id="ARBA00023110"/>
    </source>
</evidence>
<dbReference type="CDD" id="cd01920">
    <property type="entry name" value="cyclophilin_EcCYP_like"/>
    <property type="match status" value="1"/>
</dbReference>
<dbReference type="Proteomes" id="UP000295367">
    <property type="component" value="Unassembled WGS sequence"/>
</dbReference>
<accession>A0A4R3YAQ4</accession>
<dbReference type="GO" id="GO:0006457">
    <property type="term" value="P:protein folding"/>
    <property type="evidence" value="ECO:0007669"/>
    <property type="project" value="InterPro"/>
</dbReference>
<dbReference type="PANTHER" id="PTHR43246">
    <property type="entry name" value="PEPTIDYL-PROLYL CIS-TRANS ISOMERASE CYP38, CHLOROPLASTIC"/>
    <property type="match status" value="1"/>
</dbReference>
<dbReference type="InterPro" id="IPR044665">
    <property type="entry name" value="E_coli_cyclophilin_A-like"/>
</dbReference>
<dbReference type="InterPro" id="IPR020892">
    <property type="entry name" value="Cyclophilin-type_PPIase_CS"/>
</dbReference>
<evidence type="ECO:0000256" key="1">
    <source>
        <dbReference type="ARBA" id="ARBA00007365"/>
    </source>
</evidence>
<dbReference type="EMBL" id="SMCO01000003">
    <property type="protein sequence ID" value="TCV89000.1"/>
    <property type="molecule type" value="Genomic_DNA"/>
</dbReference>
<feature type="domain" description="PPIase cyclophilin-type" evidence="5">
    <location>
        <begin position="29"/>
        <end position="186"/>
    </location>
</feature>
<dbReference type="Pfam" id="PF00160">
    <property type="entry name" value="Pro_isomerase"/>
    <property type="match status" value="1"/>
</dbReference>
<dbReference type="GO" id="GO:0003755">
    <property type="term" value="F:peptidyl-prolyl cis-trans isomerase activity"/>
    <property type="evidence" value="ECO:0007669"/>
    <property type="project" value="UniProtKB-UniRule"/>
</dbReference>
<dbReference type="PRINTS" id="PR00153">
    <property type="entry name" value="CSAPPISMRASE"/>
</dbReference>
<feature type="signal peptide" evidence="4">
    <location>
        <begin position="1"/>
        <end position="20"/>
    </location>
</feature>
<reference evidence="6 7" key="1">
    <citation type="submission" date="2019-03" db="EMBL/GenBank/DDBJ databases">
        <title>Genomic Encyclopedia of Type Strains, Phase IV (KMG-IV): sequencing the most valuable type-strain genomes for metagenomic binning, comparative biology and taxonomic classification.</title>
        <authorList>
            <person name="Goeker M."/>
        </authorList>
    </citation>
    <scope>NUCLEOTIDE SEQUENCE [LARGE SCALE GENOMIC DNA]</scope>
    <source>
        <strain evidence="6 7">DSM 100309</strain>
    </source>
</reference>
<evidence type="ECO:0000313" key="7">
    <source>
        <dbReference type="Proteomes" id="UP000295367"/>
    </source>
</evidence>
<protein>
    <recommendedName>
        <fullName evidence="4">Peptidyl-prolyl cis-trans isomerase</fullName>
        <shortName evidence="4">PPIase</shortName>
        <ecNumber evidence="4">5.2.1.8</ecNumber>
    </recommendedName>
</protein>
<proteinExistence type="inferred from homology"/>
<feature type="chain" id="PRO_5020993284" description="Peptidyl-prolyl cis-trans isomerase" evidence="4">
    <location>
        <begin position="21"/>
        <end position="188"/>
    </location>
</feature>
<evidence type="ECO:0000313" key="6">
    <source>
        <dbReference type="EMBL" id="TCV89000.1"/>
    </source>
</evidence>
<dbReference type="SUPFAM" id="SSF50891">
    <property type="entry name" value="Cyclophilin-like"/>
    <property type="match status" value="1"/>
</dbReference>
<keyword evidence="3 4" id="KW-0413">Isomerase</keyword>
<dbReference type="EC" id="5.2.1.8" evidence="4"/>
<comment type="function">
    <text evidence="4">PPIases accelerate the folding of proteins. It catalyzes the cis-trans isomerization of proline imidic peptide bonds in oligopeptides.</text>
</comment>
<dbReference type="InterPro" id="IPR029000">
    <property type="entry name" value="Cyclophilin-like_dom_sf"/>
</dbReference>
<comment type="caution">
    <text evidence="6">The sequence shown here is derived from an EMBL/GenBank/DDBJ whole genome shotgun (WGS) entry which is preliminary data.</text>
</comment>
<organism evidence="6 7">
    <name type="scientific">Sulfurirhabdus autotrophica</name>
    <dbReference type="NCBI Taxonomy" id="1706046"/>
    <lineage>
        <taxon>Bacteria</taxon>
        <taxon>Pseudomonadati</taxon>
        <taxon>Pseudomonadota</taxon>
        <taxon>Betaproteobacteria</taxon>
        <taxon>Nitrosomonadales</taxon>
        <taxon>Sulfuricellaceae</taxon>
        <taxon>Sulfurirhabdus</taxon>
    </lineage>
</organism>
<comment type="catalytic activity">
    <reaction evidence="4">
        <text>[protein]-peptidylproline (omega=180) = [protein]-peptidylproline (omega=0)</text>
        <dbReference type="Rhea" id="RHEA:16237"/>
        <dbReference type="Rhea" id="RHEA-COMP:10747"/>
        <dbReference type="Rhea" id="RHEA-COMP:10748"/>
        <dbReference type="ChEBI" id="CHEBI:83833"/>
        <dbReference type="ChEBI" id="CHEBI:83834"/>
        <dbReference type="EC" id="5.2.1.8"/>
    </reaction>
</comment>
<dbReference type="PROSITE" id="PS00170">
    <property type="entry name" value="CSA_PPIASE_1"/>
    <property type="match status" value="1"/>
</dbReference>
<keyword evidence="4" id="KW-0732">Signal</keyword>